<reference evidence="3 4" key="1">
    <citation type="submission" date="2020-08" db="EMBL/GenBank/DDBJ databases">
        <title>Genomic Encyclopedia of Type Strains, Phase IV (KMG-IV): sequencing the most valuable type-strain genomes for metagenomic binning, comparative biology and taxonomic classification.</title>
        <authorList>
            <person name="Goeker M."/>
        </authorList>
    </citation>
    <scope>NUCLEOTIDE SEQUENCE [LARGE SCALE GENOMIC DNA]</scope>
    <source>
        <strain evidence="3 4">DSM 102235</strain>
    </source>
</reference>
<dbReference type="RefSeq" id="WP_183969713.1">
    <property type="nucleotide sequence ID" value="NZ_BAABBZ010000017.1"/>
</dbReference>
<keyword evidence="1" id="KW-1133">Transmembrane helix</keyword>
<comment type="caution">
    <text evidence="3">The sequence shown here is derived from an EMBL/GenBank/DDBJ whole genome shotgun (WGS) entry which is preliminary data.</text>
</comment>
<sequence>MAVAQNSDRILCLGLVTLAMAAFGWSFIGGGGINAASTDQPMRLPRILLGLWALLGVGCALRPARSDDTSDGRAQHLGRTTALIGMLFLVAVSLPTLGYLVPVTGGVAVLLWLLEERRPLPFAVSLAVLGPGLWALFHHGLGLRLPLMMSGGVF</sequence>
<proteinExistence type="predicted"/>
<evidence type="ECO:0000256" key="1">
    <source>
        <dbReference type="SAM" id="Phobius"/>
    </source>
</evidence>
<feature type="transmembrane region" description="Helical" evidence="1">
    <location>
        <begin position="120"/>
        <end position="141"/>
    </location>
</feature>
<keyword evidence="4" id="KW-1185">Reference proteome</keyword>
<keyword evidence="1" id="KW-0472">Membrane</keyword>
<feature type="transmembrane region" description="Helical" evidence="1">
    <location>
        <begin position="44"/>
        <end position="61"/>
    </location>
</feature>
<dbReference type="InterPro" id="IPR009936">
    <property type="entry name" value="DUF1468"/>
</dbReference>
<evidence type="ECO:0000259" key="2">
    <source>
        <dbReference type="Pfam" id="PF07331"/>
    </source>
</evidence>
<gene>
    <name evidence="3" type="ORF">GGQ68_004481</name>
</gene>
<dbReference type="AlphaFoldDB" id="A0A7W6DWW3"/>
<feature type="transmembrane region" description="Helical" evidence="1">
    <location>
        <begin position="82"/>
        <end position="114"/>
    </location>
</feature>
<dbReference type="Pfam" id="PF07331">
    <property type="entry name" value="TctB"/>
    <property type="match status" value="1"/>
</dbReference>
<feature type="domain" description="DUF1468" evidence="2">
    <location>
        <begin position="13"/>
        <end position="146"/>
    </location>
</feature>
<protein>
    <recommendedName>
        <fullName evidence="2">DUF1468 domain-containing protein</fullName>
    </recommendedName>
</protein>
<feature type="transmembrane region" description="Helical" evidence="1">
    <location>
        <begin position="12"/>
        <end position="32"/>
    </location>
</feature>
<dbReference type="EMBL" id="JACIEJ010000016">
    <property type="protein sequence ID" value="MBB3988125.1"/>
    <property type="molecule type" value="Genomic_DNA"/>
</dbReference>
<keyword evidence="1" id="KW-0812">Transmembrane</keyword>
<evidence type="ECO:0000313" key="3">
    <source>
        <dbReference type="EMBL" id="MBB3988125.1"/>
    </source>
</evidence>
<organism evidence="3 4">
    <name type="scientific">Sagittula marina</name>
    <dbReference type="NCBI Taxonomy" id="943940"/>
    <lineage>
        <taxon>Bacteria</taxon>
        <taxon>Pseudomonadati</taxon>
        <taxon>Pseudomonadota</taxon>
        <taxon>Alphaproteobacteria</taxon>
        <taxon>Rhodobacterales</taxon>
        <taxon>Roseobacteraceae</taxon>
        <taxon>Sagittula</taxon>
    </lineage>
</organism>
<dbReference type="Proteomes" id="UP000541426">
    <property type="component" value="Unassembled WGS sequence"/>
</dbReference>
<evidence type="ECO:0000313" key="4">
    <source>
        <dbReference type="Proteomes" id="UP000541426"/>
    </source>
</evidence>
<accession>A0A7W6DWW3</accession>
<name>A0A7W6DWW3_9RHOB</name>